<dbReference type="OrthoDB" id="9793626at2"/>
<dbReference type="InterPro" id="IPR006140">
    <property type="entry name" value="D-isomer_DH_NAD-bd"/>
</dbReference>
<evidence type="ECO:0000313" key="7">
    <source>
        <dbReference type="EMBL" id="PZX40722.1"/>
    </source>
</evidence>
<dbReference type="GO" id="GO:0016618">
    <property type="term" value="F:hydroxypyruvate reductase [NAD(P)H] activity"/>
    <property type="evidence" value="ECO:0007669"/>
    <property type="project" value="TreeGrafter"/>
</dbReference>
<feature type="domain" description="D-isomer specific 2-hydroxyacid dehydrogenase catalytic" evidence="5">
    <location>
        <begin position="9"/>
        <end position="319"/>
    </location>
</feature>
<dbReference type="Pfam" id="PF00389">
    <property type="entry name" value="2-Hacid_dh"/>
    <property type="match status" value="1"/>
</dbReference>
<keyword evidence="3" id="KW-0520">NAD</keyword>
<dbReference type="Pfam" id="PF02826">
    <property type="entry name" value="2-Hacid_dh_C"/>
    <property type="match status" value="1"/>
</dbReference>
<reference evidence="7 8" key="1">
    <citation type="submission" date="2018-06" db="EMBL/GenBank/DDBJ databases">
        <title>Genomic Encyclopedia of Archaeal and Bacterial Type Strains, Phase II (KMG-II): from individual species to whole genera.</title>
        <authorList>
            <person name="Goeker M."/>
        </authorList>
    </citation>
    <scope>NUCLEOTIDE SEQUENCE [LARGE SCALE GENOMIC DNA]</scope>
    <source>
        <strain evidence="7 8">DSM 13087</strain>
    </source>
</reference>
<dbReference type="PROSITE" id="PS00670">
    <property type="entry name" value="D_2_HYDROXYACID_DH_2"/>
    <property type="match status" value="1"/>
</dbReference>
<evidence type="ECO:0000256" key="4">
    <source>
        <dbReference type="RuleBase" id="RU003719"/>
    </source>
</evidence>
<dbReference type="InterPro" id="IPR050223">
    <property type="entry name" value="D-isomer_2-hydroxyacid_DH"/>
</dbReference>
<dbReference type="AlphaFoldDB" id="A0A2W7RRM9"/>
<dbReference type="InterPro" id="IPR006139">
    <property type="entry name" value="D-isomer_2_OHA_DH_cat_dom"/>
</dbReference>
<accession>A0A2W7RRM9</accession>
<gene>
    <name evidence="7" type="ORF">LY56_02605</name>
</gene>
<dbReference type="EMBL" id="QKZQ01000012">
    <property type="protein sequence ID" value="PZX40722.1"/>
    <property type="molecule type" value="Genomic_DNA"/>
</dbReference>
<keyword evidence="8" id="KW-1185">Reference proteome</keyword>
<sequence length="321" mass="34727">MTAKPVVLIPRKLAPAVLERANATYDVIVNEDDHVFSREELIAACQNVDAVLPCHSEHFSADVIQALPARLKIIANHSVGVDHVDLTAAKARGIVVTNTPDVLSDATAEIAILCMLGAARRGSEGDRMVRDGRWNFWSPAFMVGRQVTGRRFGVVGMGRVGQVTAERARGFGMEIHYHNRTRLTAEQEKGAIFHESLESLLAVSDVLSLHCPTTPDTIGIINERTLAMLPERAILVNTARGALVDEAALVQALKSGQLFAAGLDVFRTEPGGNPELSVLDNVFMLPHIGSATFETRDAMGFRALDNLDAFFGGSTPLDRLV</sequence>
<evidence type="ECO:0000259" key="5">
    <source>
        <dbReference type="Pfam" id="PF00389"/>
    </source>
</evidence>
<evidence type="ECO:0000256" key="1">
    <source>
        <dbReference type="ARBA" id="ARBA00005854"/>
    </source>
</evidence>
<comment type="caution">
    <text evidence="7">The sequence shown here is derived from an EMBL/GenBank/DDBJ whole genome shotgun (WGS) entry which is preliminary data.</text>
</comment>
<dbReference type="SUPFAM" id="SSF51735">
    <property type="entry name" value="NAD(P)-binding Rossmann-fold domains"/>
    <property type="match status" value="1"/>
</dbReference>
<dbReference type="RefSeq" id="WP_071468791.1">
    <property type="nucleotide sequence ID" value="NZ_MEHT01000008.1"/>
</dbReference>
<evidence type="ECO:0000259" key="6">
    <source>
        <dbReference type="Pfam" id="PF02826"/>
    </source>
</evidence>
<feature type="domain" description="D-isomer specific 2-hydroxyacid dehydrogenase NAD-binding" evidence="6">
    <location>
        <begin position="114"/>
        <end position="289"/>
    </location>
</feature>
<dbReference type="STRING" id="121821.GCA_001870675_02075"/>
<dbReference type="PANTHER" id="PTHR10996">
    <property type="entry name" value="2-HYDROXYACID DEHYDROGENASE-RELATED"/>
    <property type="match status" value="1"/>
</dbReference>
<dbReference type="FunFam" id="3.40.50.720:FF:000203">
    <property type="entry name" value="D-3-phosphoglycerate dehydrogenase (SerA)"/>
    <property type="match status" value="1"/>
</dbReference>
<protein>
    <submittedName>
        <fullName evidence="7">Lactate dehydrogenase-like 2-hydroxyacid dehydrogenase</fullName>
    </submittedName>
</protein>
<dbReference type="Gene3D" id="3.40.50.720">
    <property type="entry name" value="NAD(P)-binding Rossmann-like Domain"/>
    <property type="match status" value="2"/>
</dbReference>
<comment type="similarity">
    <text evidence="1 4">Belongs to the D-isomer specific 2-hydroxyacid dehydrogenase family.</text>
</comment>
<evidence type="ECO:0000313" key="8">
    <source>
        <dbReference type="Proteomes" id="UP000249364"/>
    </source>
</evidence>
<dbReference type="InterPro" id="IPR029753">
    <property type="entry name" value="D-isomer_DH_CS"/>
</dbReference>
<name>A0A2W7RRM9_9RHOB</name>
<proteinExistence type="inferred from homology"/>
<dbReference type="Proteomes" id="UP000249364">
    <property type="component" value="Unassembled WGS sequence"/>
</dbReference>
<dbReference type="GO" id="GO:0051287">
    <property type="term" value="F:NAD binding"/>
    <property type="evidence" value="ECO:0007669"/>
    <property type="project" value="InterPro"/>
</dbReference>
<dbReference type="SUPFAM" id="SSF52283">
    <property type="entry name" value="Formate/glycerate dehydrogenase catalytic domain-like"/>
    <property type="match status" value="1"/>
</dbReference>
<dbReference type="GO" id="GO:0005829">
    <property type="term" value="C:cytosol"/>
    <property type="evidence" value="ECO:0007669"/>
    <property type="project" value="TreeGrafter"/>
</dbReference>
<dbReference type="CDD" id="cd05301">
    <property type="entry name" value="GDH"/>
    <property type="match status" value="1"/>
</dbReference>
<dbReference type="InterPro" id="IPR036291">
    <property type="entry name" value="NAD(P)-bd_dom_sf"/>
</dbReference>
<evidence type="ECO:0000256" key="2">
    <source>
        <dbReference type="ARBA" id="ARBA00023002"/>
    </source>
</evidence>
<keyword evidence="2 4" id="KW-0560">Oxidoreductase</keyword>
<evidence type="ECO:0000256" key="3">
    <source>
        <dbReference type="ARBA" id="ARBA00023027"/>
    </source>
</evidence>
<dbReference type="PANTHER" id="PTHR10996:SF283">
    <property type="entry name" value="GLYOXYLATE_HYDROXYPYRUVATE REDUCTASE B"/>
    <property type="match status" value="1"/>
</dbReference>
<dbReference type="GO" id="GO:0030267">
    <property type="term" value="F:glyoxylate reductase (NADPH) activity"/>
    <property type="evidence" value="ECO:0007669"/>
    <property type="project" value="TreeGrafter"/>
</dbReference>
<organism evidence="7 8">
    <name type="scientific">Roseinatronobacter thiooxidans</name>
    <dbReference type="NCBI Taxonomy" id="121821"/>
    <lineage>
        <taxon>Bacteria</taxon>
        <taxon>Pseudomonadati</taxon>
        <taxon>Pseudomonadota</taxon>
        <taxon>Alphaproteobacteria</taxon>
        <taxon>Rhodobacterales</taxon>
        <taxon>Paracoccaceae</taxon>
        <taxon>Roseinatronobacter</taxon>
    </lineage>
</organism>